<organism evidence="11 12">
    <name type="scientific">Pseudomonas fluorescens</name>
    <dbReference type="NCBI Taxonomy" id="294"/>
    <lineage>
        <taxon>Bacteria</taxon>
        <taxon>Pseudomonadati</taxon>
        <taxon>Pseudomonadota</taxon>
        <taxon>Gammaproteobacteria</taxon>
        <taxon>Pseudomonadales</taxon>
        <taxon>Pseudomonadaceae</taxon>
        <taxon>Pseudomonas</taxon>
    </lineage>
</organism>
<dbReference type="InterPro" id="IPR025949">
    <property type="entry name" value="PapC-like_C"/>
</dbReference>
<keyword evidence="3" id="KW-0813">Transport</keyword>
<dbReference type="PANTHER" id="PTHR30451">
    <property type="entry name" value="OUTER MEMBRANE USHER PROTEIN"/>
    <property type="match status" value="1"/>
</dbReference>
<proteinExistence type="inferred from homology"/>
<dbReference type="Proteomes" id="UP000248640">
    <property type="component" value="Chromosome 1"/>
</dbReference>
<evidence type="ECO:0000256" key="2">
    <source>
        <dbReference type="ARBA" id="ARBA00008064"/>
    </source>
</evidence>
<keyword evidence="6" id="KW-0732">Signal</keyword>
<dbReference type="RefSeq" id="WP_084375876.1">
    <property type="nucleotide sequence ID" value="NZ_CBCRXZ010000047.1"/>
</dbReference>
<dbReference type="GO" id="GO:0015473">
    <property type="term" value="F:fimbrial usher porin activity"/>
    <property type="evidence" value="ECO:0007669"/>
    <property type="project" value="InterPro"/>
</dbReference>
<feature type="domain" description="PapC N-terminal" evidence="10">
    <location>
        <begin position="66"/>
        <end position="202"/>
    </location>
</feature>
<evidence type="ECO:0000256" key="5">
    <source>
        <dbReference type="ARBA" id="ARBA00022692"/>
    </source>
</evidence>
<evidence type="ECO:0000256" key="8">
    <source>
        <dbReference type="ARBA" id="ARBA00023237"/>
    </source>
</evidence>
<evidence type="ECO:0000256" key="3">
    <source>
        <dbReference type="ARBA" id="ARBA00022448"/>
    </source>
</evidence>
<dbReference type="GO" id="GO:0009279">
    <property type="term" value="C:cell outer membrane"/>
    <property type="evidence" value="ECO:0007669"/>
    <property type="project" value="UniProtKB-SubCell"/>
</dbReference>
<dbReference type="Gene3D" id="2.60.40.2070">
    <property type="match status" value="1"/>
</dbReference>
<evidence type="ECO:0000259" key="10">
    <source>
        <dbReference type="Pfam" id="PF13954"/>
    </source>
</evidence>
<dbReference type="PANTHER" id="PTHR30451:SF8">
    <property type="entry name" value="FIMBRIAL USHER PROTEIN"/>
    <property type="match status" value="1"/>
</dbReference>
<dbReference type="InterPro" id="IPR025885">
    <property type="entry name" value="PapC_N"/>
</dbReference>
<comment type="similarity">
    <text evidence="2">Belongs to the fimbrial export usher family.</text>
</comment>
<sequence length="843" mass="90447">MKKSIHQAACNSGRSKHASQPFNRTISRAFSPLAYAIWSALVIVPSTGLAQVQAEQKKDSDLLASFDMDTLKARGIDPKLAEYFREASKFTEGRRVVSLVVNGIKFGRIDAQFNHQGEFCFDEDLLAKARLQVPDSQFVLNLSSTNGKCYNFVAAYPQTEVSLRPNKDEIFLVVPQDALLGDAPEAMDFSHGGSAAILNYGVMAMRSEFSGQSRDYVSGSTELGFNMGDWIVRSRQLYTKNEDKANFEHLYAYAQRTFTEQKAVVQAGQININSPLFSGASITGVQILPETALMGSAGSGALVEGIAQGQSTVEVRQVGALIYTTIVPEGPFALTDIPLLNSGSDLDVTVRDVTGAERHFVVPAASFRNAIAARPGYTFSAGKVRSLGDGDEDQPWVATGTGTWSLQENLTATTGLMAAAEYQSVGWGADTSLARDTSLSVRNVYSNASKEAVKGTQASVSVSTRLSEKFSASVSATQQTMGYRDLSDTTLRQNGDWYNTRYQSQYSASLGWSDSTLGSFNVSVAPSRTFDGDVTNRLVGSWGQTFKHATVSATVETALSGSSSYGGGDNAMYVSVSIPLGGSRSMRTYASRRGDTQRVGATFSDVVDDQLNYRLSSESTGNQGGNYSSANVSAIPRYTSLDLGYAQGPDSKNYNGRLSGGAVAHKGGLTFSPYPVQDTFGIVEVGDLSGVKLSTPFGPVWTDKSGQAVVPQLSAYRESRIEVQTKSLPKRVDLQNGFQAVGAGRGSVNHMAFKVIKAQRILITATDSAGEPLPKGSSVLDGKNNFLTTVLDKGTIFLSDLGPDQVLKVALPDDKRCVLKIDFPKETDNEAFYDVAPAVCHAP</sequence>
<protein>
    <submittedName>
        <fullName evidence="11">Fimbrial usher protein</fullName>
    </submittedName>
</protein>
<evidence type="ECO:0000259" key="9">
    <source>
        <dbReference type="Pfam" id="PF13953"/>
    </source>
</evidence>
<evidence type="ECO:0000256" key="7">
    <source>
        <dbReference type="ARBA" id="ARBA00023136"/>
    </source>
</evidence>
<dbReference type="InterPro" id="IPR043142">
    <property type="entry name" value="PapC-like_C_sf"/>
</dbReference>
<evidence type="ECO:0000313" key="12">
    <source>
        <dbReference type="Proteomes" id="UP000248640"/>
    </source>
</evidence>
<evidence type="ECO:0000256" key="4">
    <source>
        <dbReference type="ARBA" id="ARBA00022452"/>
    </source>
</evidence>
<dbReference type="NCBIfam" id="NF011832">
    <property type="entry name" value="PRK15304.1"/>
    <property type="match status" value="1"/>
</dbReference>
<dbReference type="Pfam" id="PF13954">
    <property type="entry name" value="PapC_N"/>
    <property type="match status" value="1"/>
</dbReference>
<dbReference type="Gene3D" id="3.10.20.410">
    <property type="match status" value="1"/>
</dbReference>
<evidence type="ECO:0000256" key="1">
    <source>
        <dbReference type="ARBA" id="ARBA00004571"/>
    </source>
</evidence>
<dbReference type="InterPro" id="IPR042186">
    <property type="entry name" value="FimD_plug_dom"/>
</dbReference>
<comment type="subcellular location">
    <subcellularLocation>
        <location evidence="1">Cell outer membrane</location>
        <topology evidence="1">Multi-pass membrane protein</topology>
    </subcellularLocation>
</comment>
<dbReference type="Pfam" id="PF13953">
    <property type="entry name" value="PapC_C"/>
    <property type="match status" value="1"/>
</dbReference>
<keyword evidence="4" id="KW-1134">Transmembrane beta strand</keyword>
<dbReference type="Pfam" id="PF00577">
    <property type="entry name" value="Usher"/>
    <property type="match status" value="1"/>
</dbReference>
<reference evidence="11 12" key="1">
    <citation type="submission" date="2018-06" db="EMBL/GenBank/DDBJ databases">
        <authorList>
            <consortium name="Pathogen Informatics"/>
            <person name="Doyle S."/>
        </authorList>
    </citation>
    <scope>NUCLEOTIDE SEQUENCE [LARGE SCALE GENOMIC DNA]</scope>
    <source>
        <strain evidence="11 12">NCTC10038</strain>
    </source>
</reference>
<feature type="domain" description="PapC-like C-terminal" evidence="9">
    <location>
        <begin position="762"/>
        <end position="824"/>
    </location>
</feature>
<dbReference type="AlphaFoldDB" id="A0A8B4I1P2"/>
<accession>A0A8B4I1P2</accession>
<keyword evidence="7" id="KW-0472">Membrane</keyword>
<gene>
    <name evidence="11" type="primary">fimD_1</name>
    <name evidence="11" type="ORF">NCTC10038_00870</name>
</gene>
<keyword evidence="8" id="KW-0998">Cell outer membrane</keyword>
<dbReference type="EMBL" id="LS483372">
    <property type="protein sequence ID" value="SQF89488.1"/>
    <property type="molecule type" value="Genomic_DNA"/>
</dbReference>
<keyword evidence="5" id="KW-0812">Transmembrane</keyword>
<name>A0A8B4I1P2_PSEFL</name>
<evidence type="ECO:0000313" key="11">
    <source>
        <dbReference type="EMBL" id="SQF89488.1"/>
    </source>
</evidence>
<dbReference type="SUPFAM" id="SSF141729">
    <property type="entry name" value="FimD N-terminal domain-like"/>
    <property type="match status" value="1"/>
</dbReference>
<evidence type="ECO:0000256" key="6">
    <source>
        <dbReference type="ARBA" id="ARBA00022729"/>
    </source>
</evidence>
<dbReference type="Gene3D" id="2.60.40.3110">
    <property type="match status" value="1"/>
</dbReference>
<dbReference type="Gene3D" id="2.60.40.2610">
    <property type="entry name" value="Outer membrane usher protein FimD, plug domain"/>
    <property type="match status" value="1"/>
</dbReference>
<dbReference type="InterPro" id="IPR037224">
    <property type="entry name" value="PapC_N_sf"/>
</dbReference>
<dbReference type="GO" id="GO:0009297">
    <property type="term" value="P:pilus assembly"/>
    <property type="evidence" value="ECO:0007669"/>
    <property type="project" value="InterPro"/>
</dbReference>
<dbReference type="InterPro" id="IPR000015">
    <property type="entry name" value="Fimb_usher"/>
</dbReference>